<proteinExistence type="predicted"/>
<sequence>MKQIERQVAAALQSQLSRISVIQLENMETTVDWRAHSLEAMHHPDIVAHVIADGAPVEIICEVKERGYPKQVRQAIAQLQAWRSVAAHDAVAMVGSTWLSPESRSICDEAGVGWIDLAGNCRIAFGGIHVERETTERPKPAARSFRSIFSPKSAQVLRVLLKDPTRPWKVSDLAEASGVSLGQVSNVRSALIDREWAMADEEGLHLTNPEALLDAWRDEYEPVRGERSSWYTVMHGRELDQALRKLRAPADANGHSMLAGLSAAAWLAPYLRGTSTTSIYADEAAVPSIVERLKLRPAGSGANVEIIVPDDPALLNERVEQPNAPPVAPPVLTYLDLYQLHDRGREAANHLREKLLSWH</sequence>
<name>A0A9X7UCT0_SPHYA</name>
<organism evidence="1 2">
    <name type="scientific">Sphingobium yanoikuyae</name>
    <name type="common">Sphingomonas yanoikuyae</name>
    <dbReference type="NCBI Taxonomy" id="13690"/>
    <lineage>
        <taxon>Bacteria</taxon>
        <taxon>Pseudomonadati</taxon>
        <taxon>Pseudomonadota</taxon>
        <taxon>Alphaproteobacteria</taxon>
        <taxon>Sphingomonadales</taxon>
        <taxon>Sphingomonadaceae</taxon>
        <taxon>Sphingobium</taxon>
    </lineage>
</organism>
<dbReference type="Proteomes" id="UP000515377">
    <property type="component" value="Chromosome"/>
</dbReference>
<gene>
    <name evidence="1" type="ORF">H3V42_10680</name>
</gene>
<dbReference type="AlphaFoldDB" id="A0A9X7UCT0"/>
<protein>
    <submittedName>
        <fullName evidence="1">Uncharacterized protein</fullName>
    </submittedName>
</protein>
<reference evidence="1 2" key="1">
    <citation type="submission" date="2020-07" db="EMBL/GenBank/DDBJ databases">
        <title>Whole genome sequence of Sphingobium yanoikuyae A3.</title>
        <authorList>
            <person name="Han S.-S."/>
        </authorList>
    </citation>
    <scope>NUCLEOTIDE SEQUENCE [LARGE SCALE GENOMIC DNA]</scope>
    <source>
        <strain evidence="1 2">A3</strain>
    </source>
</reference>
<dbReference type="InterPro" id="IPR019238">
    <property type="entry name" value="AbiEi_2"/>
</dbReference>
<evidence type="ECO:0000313" key="1">
    <source>
        <dbReference type="EMBL" id="QNG47998.1"/>
    </source>
</evidence>
<accession>A0A9X7UCT0</accession>
<evidence type="ECO:0000313" key="2">
    <source>
        <dbReference type="Proteomes" id="UP000515377"/>
    </source>
</evidence>
<dbReference type="Pfam" id="PF09952">
    <property type="entry name" value="AbiEi_2"/>
    <property type="match status" value="1"/>
</dbReference>
<dbReference type="EMBL" id="CP060122">
    <property type="protein sequence ID" value="QNG47998.1"/>
    <property type="molecule type" value="Genomic_DNA"/>
</dbReference>